<dbReference type="HOGENOM" id="CLU_102872_0_0_11"/>
<dbReference type="EMBL" id="LR134377">
    <property type="protein sequence ID" value="VEH04588.1"/>
    <property type="molecule type" value="Genomic_DNA"/>
</dbReference>
<protein>
    <recommendedName>
        <fullName evidence="1">CGL2689-like C-terminal domain-containing protein</fullName>
    </recommendedName>
</protein>
<dbReference type="AlphaFoldDB" id="A0A0F6TCJ3"/>
<dbReference type="Proteomes" id="UP000033457">
    <property type="component" value="Chromosome"/>
</dbReference>
<organism evidence="2 4">
    <name type="scientific">Corynebacterium kutscheri</name>
    <dbReference type="NCBI Taxonomy" id="35755"/>
    <lineage>
        <taxon>Bacteria</taxon>
        <taxon>Bacillati</taxon>
        <taxon>Actinomycetota</taxon>
        <taxon>Actinomycetes</taxon>
        <taxon>Mycobacteriales</taxon>
        <taxon>Corynebacteriaceae</taxon>
        <taxon>Corynebacterium</taxon>
    </lineage>
</organism>
<accession>A0A0F6TCJ3</accession>
<dbReference type="STRING" id="35755.UL82_02595"/>
<sequence>MTIATFGYNEFADKLESAGHTVIRVSDPREIAACEMVIVDEDAAVCAAFARPGQIFVHTGFHRDLALFAPLVAQGAIGFITLPITPLKRTVTATDEVAAMVAELLINEVNAQAIPVKNEALAQLVAGVAYASFLNAISFEATSLLEQAVDNYDFVFDIRAGAQLSHELMDVTTMQEAVEQIEHRPSKRTFKELARRMAERTRAHDVEWWAIDEGE</sequence>
<gene>
    <name evidence="3" type="ORF">NCTC949_00172</name>
    <name evidence="2" type="ORF">UL82_02595</name>
</gene>
<proteinExistence type="predicted"/>
<evidence type="ECO:0000313" key="5">
    <source>
        <dbReference type="Proteomes" id="UP000271380"/>
    </source>
</evidence>
<dbReference type="EMBL" id="CP011312">
    <property type="protein sequence ID" value="AKE40744.1"/>
    <property type="molecule type" value="Genomic_DNA"/>
</dbReference>
<dbReference type="OrthoDB" id="4400982at2"/>
<reference evidence="2 4" key="1">
    <citation type="journal article" date="2015" name="Genome Announc.">
        <title>Complete Genome Sequence of Corynebacterium kutscheri DSM 20755, a Corynebacterial Type Strain with Remarkably Low G+C Content of Chromosomal DNA.</title>
        <authorList>
            <person name="Ruckert C."/>
            <person name="Albersmeier A."/>
            <person name="Winkler A."/>
            <person name="Tauch A."/>
        </authorList>
    </citation>
    <scope>NUCLEOTIDE SEQUENCE [LARGE SCALE GENOMIC DNA]</scope>
    <source>
        <strain evidence="2 4">DSM 20755</strain>
    </source>
</reference>
<feature type="domain" description="CGL2689-like C-terminal" evidence="1">
    <location>
        <begin position="122"/>
        <end position="213"/>
    </location>
</feature>
<dbReference type="InterPro" id="IPR054507">
    <property type="entry name" value="CGL2689-like_C"/>
</dbReference>
<evidence type="ECO:0000313" key="4">
    <source>
        <dbReference type="Proteomes" id="UP000033457"/>
    </source>
</evidence>
<dbReference type="RefSeq" id="WP_126316289.1">
    <property type="nucleotide sequence ID" value="NZ_CP011312.1"/>
</dbReference>
<evidence type="ECO:0000259" key="1">
    <source>
        <dbReference type="Pfam" id="PF22242"/>
    </source>
</evidence>
<name>A0A0F6TCJ3_9CORY</name>
<dbReference type="Proteomes" id="UP000271380">
    <property type="component" value="Chromosome"/>
</dbReference>
<dbReference type="KEGG" id="cku:UL82_02595"/>
<dbReference type="Gene3D" id="1.10.1040.40">
    <property type="match status" value="1"/>
</dbReference>
<dbReference type="Gene3D" id="3.40.50.720">
    <property type="entry name" value="NAD(P)-binding Rossmann-like Domain"/>
    <property type="match status" value="1"/>
</dbReference>
<evidence type="ECO:0000313" key="2">
    <source>
        <dbReference type="EMBL" id="AKE40744.1"/>
    </source>
</evidence>
<keyword evidence="4" id="KW-1185">Reference proteome</keyword>
<dbReference type="Pfam" id="PF22242">
    <property type="entry name" value="6PGD_like"/>
    <property type="match status" value="1"/>
</dbReference>
<evidence type="ECO:0000313" key="3">
    <source>
        <dbReference type="EMBL" id="VEH04588.1"/>
    </source>
</evidence>
<reference evidence="3 5" key="2">
    <citation type="submission" date="2018-12" db="EMBL/GenBank/DDBJ databases">
        <authorList>
            <consortium name="Pathogen Informatics"/>
        </authorList>
    </citation>
    <scope>NUCLEOTIDE SEQUENCE [LARGE SCALE GENOMIC DNA]</scope>
    <source>
        <strain evidence="3 5">NCTC949</strain>
    </source>
</reference>